<dbReference type="Proteomes" id="UP000824540">
    <property type="component" value="Unassembled WGS sequence"/>
</dbReference>
<dbReference type="GO" id="GO:0097191">
    <property type="term" value="P:extrinsic apoptotic signaling pathway"/>
    <property type="evidence" value="ECO:0007669"/>
    <property type="project" value="TreeGrafter"/>
</dbReference>
<proteinExistence type="predicted"/>
<comment type="caution">
    <text evidence="1">The sequence shown here is derived from an EMBL/GenBank/DDBJ whole genome shotgun (WGS) entry which is preliminary data.</text>
</comment>
<reference evidence="1" key="1">
    <citation type="thesis" date="2021" institute="BYU ScholarsArchive" country="Provo, UT, USA">
        <title>Applications of and Algorithms for Genome Assembly and Genomic Analyses with an Emphasis on Marine Teleosts.</title>
        <authorList>
            <person name="Pickett B.D."/>
        </authorList>
    </citation>
    <scope>NUCLEOTIDE SEQUENCE</scope>
    <source>
        <strain evidence="1">HI-2016</strain>
    </source>
</reference>
<dbReference type="Pfam" id="PF05458">
    <property type="entry name" value="Siva"/>
    <property type="match status" value="1"/>
</dbReference>
<dbReference type="EMBL" id="JAFBMS010000015">
    <property type="protein sequence ID" value="KAG9346516.1"/>
    <property type="molecule type" value="Genomic_DNA"/>
</dbReference>
<dbReference type="AlphaFoldDB" id="A0A8T2P479"/>
<gene>
    <name evidence="1" type="ORF">JZ751_006827</name>
</gene>
<accession>A0A8T2P479</accession>
<keyword evidence="2" id="KW-1185">Reference proteome</keyword>
<dbReference type="OrthoDB" id="60860at2759"/>
<dbReference type="PANTHER" id="PTHR14365:SF1">
    <property type="entry name" value="APOPTOSIS REGULATORY PROTEIN SIVA"/>
    <property type="match status" value="1"/>
</dbReference>
<evidence type="ECO:0000313" key="1">
    <source>
        <dbReference type="EMBL" id="KAG9346516.1"/>
    </source>
</evidence>
<evidence type="ECO:0000313" key="2">
    <source>
        <dbReference type="Proteomes" id="UP000824540"/>
    </source>
</evidence>
<dbReference type="InterPro" id="IPR022773">
    <property type="entry name" value="Siva"/>
</dbReference>
<dbReference type="PANTHER" id="PTHR14365">
    <property type="entry name" value="APOPTOSIS REGULATORY PROTEIN SIVA"/>
    <property type="match status" value="1"/>
</dbReference>
<evidence type="ECO:0008006" key="3">
    <source>
        <dbReference type="Google" id="ProtNLM"/>
    </source>
</evidence>
<dbReference type="GO" id="GO:0005175">
    <property type="term" value="F:CD27 receptor binding"/>
    <property type="evidence" value="ECO:0007669"/>
    <property type="project" value="TreeGrafter"/>
</dbReference>
<name>A0A8T2P479_9TELE</name>
<sequence length="155" mass="16729">MSKRGCPWSDGAPQRKTCVREGAVVGEVEKKAVYERTRALLFSGARSLPVSSGPSCHPTTPSQRGAAKGAQMRLGLRGELLRSPQKTGNGPSSPVCALCECPLLSGSTCGRCEKLVCVQCQRQCSVCLRTHCFTCCLPNYDGRYERMICIDCPAQ</sequence>
<organism evidence="1 2">
    <name type="scientific">Albula glossodonta</name>
    <name type="common">roundjaw bonefish</name>
    <dbReference type="NCBI Taxonomy" id="121402"/>
    <lineage>
        <taxon>Eukaryota</taxon>
        <taxon>Metazoa</taxon>
        <taxon>Chordata</taxon>
        <taxon>Craniata</taxon>
        <taxon>Vertebrata</taxon>
        <taxon>Euteleostomi</taxon>
        <taxon>Actinopterygii</taxon>
        <taxon>Neopterygii</taxon>
        <taxon>Teleostei</taxon>
        <taxon>Albuliformes</taxon>
        <taxon>Albulidae</taxon>
        <taxon>Albula</taxon>
    </lineage>
</organism>
<protein>
    <recommendedName>
        <fullName evidence="3">Apoptosis regulatory protein Siva</fullName>
    </recommendedName>
</protein>